<gene>
    <name evidence="1" type="ORF">G2W53_029461</name>
</gene>
<name>A0A834T7N5_9FABA</name>
<dbReference type="EMBL" id="JAAIUW010000009">
    <property type="protein sequence ID" value="KAF7815492.1"/>
    <property type="molecule type" value="Genomic_DNA"/>
</dbReference>
<accession>A0A834T7N5</accession>
<evidence type="ECO:0000313" key="2">
    <source>
        <dbReference type="Proteomes" id="UP000634136"/>
    </source>
</evidence>
<keyword evidence="2" id="KW-1185">Reference proteome</keyword>
<proteinExistence type="predicted"/>
<protein>
    <submittedName>
        <fullName evidence="1">Uncharacterized protein</fullName>
    </submittedName>
</protein>
<dbReference type="AlphaFoldDB" id="A0A834T7N5"/>
<comment type="caution">
    <text evidence="1">The sequence shown here is derived from an EMBL/GenBank/DDBJ whole genome shotgun (WGS) entry which is preliminary data.</text>
</comment>
<dbReference type="Proteomes" id="UP000634136">
    <property type="component" value="Unassembled WGS sequence"/>
</dbReference>
<reference evidence="1" key="1">
    <citation type="submission" date="2020-09" db="EMBL/GenBank/DDBJ databases">
        <title>Genome-Enabled Discovery of Anthraquinone Biosynthesis in Senna tora.</title>
        <authorList>
            <person name="Kang S.-H."/>
            <person name="Pandey R.P."/>
            <person name="Lee C.-M."/>
            <person name="Sim J.-S."/>
            <person name="Jeong J.-T."/>
            <person name="Choi B.-S."/>
            <person name="Jung M."/>
            <person name="Ginzburg D."/>
            <person name="Zhao K."/>
            <person name="Won S.Y."/>
            <person name="Oh T.-J."/>
            <person name="Yu Y."/>
            <person name="Kim N.-H."/>
            <person name="Lee O.R."/>
            <person name="Lee T.-H."/>
            <person name="Bashyal P."/>
            <person name="Kim T.-S."/>
            <person name="Lee W.-H."/>
            <person name="Kawkins C."/>
            <person name="Kim C.-K."/>
            <person name="Kim J.S."/>
            <person name="Ahn B.O."/>
            <person name="Rhee S.Y."/>
            <person name="Sohng J.K."/>
        </authorList>
    </citation>
    <scope>NUCLEOTIDE SEQUENCE</scope>
    <source>
        <tissue evidence="1">Leaf</tissue>
    </source>
</reference>
<evidence type="ECO:0000313" key="1">
    <source>
        <dbReference type="EMBL" id="KAF7815492.1"/>
    </source>
</evidence>
<organism evidence="1 2">
    <name type="scientific">Senna tora</name>
    <dbReference type="NCBI Taxonomy" id="362788"/>
    <lineage>
        <taxon>Eukaryota</taxon>
        <taxon>Viridiplantae</taxon>
        <taxon>Streptophyta</taxon>
        <taxon>Embryophyta</taxon>
        <taxon>Tracheophyta</taxon>
        <taxon>Spermatophyta</taxon>
        <taxon>Magnoliopsida</taxon>
        <taxon>eudicotyledons</taxon>
        <taxon>Gunneridae</taxon>
        <taxon>Pentapetalae</taxon>
        <taxon>rosids</taxon>
        <taxon>fabids</taxon>
        <taxon>Fabales</taxon>
        <taxon>Fabaceae</taxon>
        <taxon>Caesalpinioideae</taxon>
        <taxon>Cassia clade</taxon>
        <taxon>Senna</taxon>
    </lineage>
</organism>
<sequence>MVTSETVLDVVLEITDITATI</sequence>